<dbReference type="STRING" id="1050174.CEPID_11310"/>
<name>A0A0G3GSD9_9CORY</name>
<dbReference type="SUPFAM" id="SSF54909">
    <property type="entry name" value="Dimeric alpha+beta barrel"/>
    <property type="match status" value="1"/>
</dbReference>
<protein>
    <submittedName>
        <fullName evidence="1">Uncharacterized protein</fullName>
    </submittedName>
</protein>
<dbReference type="AlphaFoldDB" id="A0A0G3GSD9"/>
<dbReference type="EMBL" id="CP011541">
    <property type="protein sequence ID" value="AKK04091.1"/>
    <property type="molecule type" value="Genomic_DNA"/>
</dbReference>
<reference evidence="1 2" key="1">
    <citation type="submission" date="2015-05" db="EMBL/GenBank/DDBJ databases">
        <title>Complete genome sequence of Corynebacterium epidermidicanis DSM 45586, isolated from the skin of a dog suffering from pruritus.</title>
        <authorList>
            <person name="Ruckert C."/>
            <person name="Albersmeier A."/>
            <person name="Winkler A."/>
            <person name="Tauch A."/>
        </authorList>
    </citation>
    <scope>NUCLEOTIDE SEQUENCE [LARGE SCALE GENOMIC DNA]</scope>
    <source>
        <strain evidence="1 2">DSM 45586</strain>
    </source>
</reference>
<dbReference type="Proteomes" id="UP000035368">
    <property type="component" value="Chromosome"/>
</dbReference>
<dbReference type="RefSeq" id="WP_047240989.1">
    <property type="nucleotide sequence ID" value="NZ_CP011541.1"/>
</dbReference>
<proteinExistence type="predicted"/>
<keyword evidence="2" id="KW-1185">Reference proteome</keyword>
<dbReference type="OrthoDB" id="668782at2"/>
<dbReference type="PATRIC" id="fig|1050174.4.peg.2283"/>
<dbReference type="InterPro" id="IPR011008">
    <property type="entry name" value="Dimeric_a/b-barrel"/>
</dbReference>
<evidence type="ECO:0000313" key="1">
    <source>
        <dbReference type="EMBL" id="AKK04091.1"/>
    </source>
</evidence>
<dbReference type="KEGG" id="cei:CEPID_11310"/>
<accession>A0A0G3GSD9</accession>
<gene>
    <name evidence="1" type="ORF">CEPID_11310</name>
</gene>
<sequence>MAQYIISVFHDPGVHAAGAYESPAQQAEAITRVEMFNKKLMEKDAFVFACGLTPPEDARRVEKVVSEHDGAVVTAYSVADGPVGSGPFVGGFWVIEAPDHEAAEDLARAASEACGQGVELRRLQG</sequence>
<organism evidence="1 2">
    <name type="scientific">Corynebacterium epidermidicanis</name>
    <dbReference type="NCBI Taxonomy" id="1050174"/>
    <lineage>
        <taxon>Bacteria</taxon>
        <taxon>Bacillati</taxon>
        <taxon>Actinomycetota</taxon>
        <taxon>Actinomycetes</taxon>
        <taxon>Mycobacteriales</taxon>
        <taxon>Corynebacteriaceae</taxon>
        <taxon>Corynebacterium</taxon>
    </lineage>
</organism>
<dbReference type="Gene3D" id="3.30.70.1060">
    <property type="entry name" value="Dimeric alpha+beta barrel"/>
    <property type="match status" value="1"/>
</dbReference>
<evidence type="ECO:0000313" key="2">
    <source>
        <dbReference type="Proteomes" id="UP000035368"/>
    </source>
</evidence>